<reference evidence="12 13" key="1">
    <citation type="submission" date="2018-06" db="EMBL/GenBank/DDBJ databases">
        <title>Genomic Encyclopedia of Type Strains, Phase IV (KMG-IV): sequencing the most valuable type-strain genomes for metagenomic binning, comparative biology and taxonomic classification.</title>
        <authorList>
            <person name="Goeker M."/>
        </authorList>
    </citation>
    <scope>NUCLEOTIDE SEQUENCE [LARGE SCALE GENOMIC DNA]</scope>
    <source>
        <strain evidence="12 13">DSM 15140</strain>
    </source>
</reference>
<keyword evidence="5" id="KW-0547">Nucleotide-binding</keyword>
<dbReference type="InterPro" id="IPR016064">
    <property type="entry name" value="NAD/diacylglycerol_kinase_sf"/>
</dbReference>
<sequence>MERVAVILNPLAGNGKLNNIKDQVERILEDTFSEVTIYQTTDAGDGATYVKQVANQVDLIVAAGGDGTIHEVINALAPLPARPAFAIIPGGTSNDFSREIGMLQQPLKAAQQITNKKTKWIDVGQSNDHYFLNFWGIGLITQVSETVDNNSKQNMGRLAYYLRTIQTLGKRRSFHIDLSTPDYEITDDAVMVIVGNGSYTGGIRAFFPEANIEDGLLDVLIIKEASLQAFWSMLQSRVGIEDGYPEGIIALQASEIRIDATPKQAIDCDGERGSVTPSTISVLPKHIEMVIG</sequence>
<dbReference type="RefSeq" id="WP_113868828.1">
    <property type="nucleotide sequence ID" value="NZ_BAABQN010000008.1"/>
</dbReference>
<dbReference type="SMART" id="SM00046">
    <property type="entry name" value="DAGKc"/>
    <property type="match status" value="1"/>
</dbReference>
<proteinExistence type="inferred from homology"/>
<dbReference type="InterPro" id="IPR050187">
    <property type="entry name" value="Lipid_Phosphate_FormReg"/>
</dbReference>
<name>A0A366E999_9BACI</name>
<dbReference type="Proteomes" id="UP000252254">
    <property type="component" value="Unassembled WGS sequence"/>
</dbReference>
<evidence type="ECO:0000256" key="8">
    <source>
        <dbReference type="ARBA" id="ARBA00023098"/>
    </source>
</evidence>
<dbReference type="NCBIfam" id="TIGR00147">
    <property type="entry name" value="YegS/Rv2252/BmrU family lipid kinase"/>
    <property type="match status" value="1"/>
</dbReference>
<evidence type="ECO:0000256" key="5">
    <source>
        <dbReference type="ARBA" id="ARBA00022741"/>
    </source>
</evidence>
<evidence type="ECO:0000256" key="9">
    <source>
        <dbReference type="ARBA" id="ARBA00023209"/>
    </source>
</evidence>
<protein>
    <submittedName>
        <fullName evidence="12">YegS/Rv2252/BmrU family lipid kinase</fullName>
    </submittedName>
</protein>
<dbReference type="PANTHER" id="PTHR12358">
    <property type="entry name" value="SPHINGOSINE KINASE"/>
    <property type="match status" value="1"/>
</dbReference>
<dbReference type="PROSITE" id="PS50146">
    <property type="entry name" value="DAGK"/>
    <property type="match status" value="1"/>
</dbReference>
<dbReference type="GO" id="GO:0005524">
    <property type="term" value="F:ATP binding"/>
    <property type="evidence" value="ECO:0007669"/>
    <property type="project" value="UniProtKB-KW"/>
</dbReference>
<evidence type="ECO:0000313" key="13">
    <source>
        <dbReference type="Proteomes" id="UP000252254"/>
    </source>
</evidence>
<keyword evidence="6 12" id="KW-0418">Kinase</keyword>
<evidence type="ECO:0000256" key="1">
    <source>
        <dbReference type="ARBA" id="ARBA00001946"/>
    </source>
</evidence>
<dbReference type="InterPro" id="IPR001206">
    <property type="entry name" value="Diacylglycerol_kinase_cat_dom"/>
</dbReference>
<keyword evidence="13" id="KW-1185">Reference proteome</keyword>
<dbReference type="InterPro" id="IPR045540">
    <property type="entry name" value="YegS/DAGK_C"/>
</dbReference>
<keyword evidence="7" id="KW-0067">ATP-binding</keyword>
<keyword evidence="3" id="KW-0444">Lipid biosynthesis</keyword>
<keyword evidence="8" id="KW-0443">Lipid metabolism</keyword>
<comment type="caution">
    <text evidence="12">The sequence shown here is derived from an EMBL/GenBank/DDBJ whole genome shotgun (WGS) entry which is preliminary data.</text>
</comment>
<evidence type="ECO:0000256" key="6">
    <source>
        <dbReference type="ARBA" id="ARBA00022777"/>
    </source>
</evidence>
<keyword evidence="10" id="KW-1208">Phospholipid metabolism</keyword>
<organism evidence="12 13">
    <name type="scientific">Paraliobacillus ryukyuensis</name>
    <dbReference type="NCBI Taxonomy" id="200904"/>
    <lineage>
        <taxon>Bacteria</taxon>
        <taxon>Bacillati</taxon>
        <taxon>Bacillota</taxon>
        <taxon>Bacilli</taxon>
        <taxon>Bacillales</taxon>
        <taxon>Bacillaceae</taxon>
        <taxon>Paraliobacillus</taxon>
    </lineage>
</organism>
<accession>A0A366E999</accession>
<evidence type="ECO:0000256" key="3">
    <source>
        <dbReference type="ARBA" id="ARBA00022516"/>
    </source>
</evidence>
<comment type="cofactor">
    <cofactor evidence="1">
        <name>Mg(2+)</name>
        <dbReference type="ChEBI" id="CHEBI:18420"/>
    </cofactor>
</comment>
<dbReference type="InterPro" id="IPR017438">
    <property type="entry name" value="ATP-NAD_kinase_N"/>
</dbReference>
<dbReference type="Gene3D" id="2.60.200.40">
    <property type="match status" value="1"/>
</dbReference>
<dbReference type="GO" id="GO:0005886">
    <property type="term" value="C:plasma membrane"/>
    <property type="evidence" value="ECO:0007669"/>
    <property type="project" value="TreeGrafter"/>
</dbReference>
<dbReference type="SUPFAM" id="SSF111331">
    <property type="entry name" value="NAD kinase/diacylglycerol kinase-like"/>
    <property type="match status" value="1"/>
</dbReference>
<feature type="domain" description="DAGKc" evidence="11">
    <location>
        <begin position="1"/>
        <end position="130"/>
    </location>
</feature>
<evidence type="ECO:0000256" key="4">
    <source>
        <dbReference type="ARBA" id="ARBA00022679"/>
    </source>
</evidence>
<keyword evidence="9" id="KW-0594">Phospholipid biosynthesis</keyword>
<evidence type="ECO:0000256" key="2">
    <source>
        <dbReference type="ARBA" id="ARBA00005983"/>
    </source>
</evidence>
<dbReference type="Pfam" id="PF00781">
    <property type="entry name" value="DAGK_cat"/>
    <property type="match status" value="1"/>
</dbReference>
<dbReference type="Pfam" id="PF19279">
    <property type="entry name" value="YegS_C"/>
    <property type="match status" value="1"/>
</dbReference>
<evidence type="ECO:0000256" key="7">
    <source>
        <dbReference type="ARBA" id="ARBA00022840"/>
    </source>
</evidence>
<dbReference type="InterPro" id="IPR005218">
    <property type="entry name" value="Diacylglycerol/lipid_kinase"/>
</dbReference>
<evidence type="ECO:0000313" key="12">
    <source>
        <dbReference type="EMBL" id="RBO97988.1"/>
    </source>
</evidence>
<dbReference type="GO" id="GO:0004143">
    <property type="term" value="F:ATP-dependent diacylglycerol kinase activity"/>
    <property type="evidence" value="ECO:0007669"/>
    <property type="project" value="TreeGrafter"/>
</dbReference>
<dbReference type="STRING" id="200904.GCA_900168775_00826"/>
<dbReference type="PANTHER" id="PTHR12358:SF107">
    <property type="entry name" value="LIPID KINASE BMRU-RELATED"/>
    <property type="match status" value="1"/>
</dbReference>
<evidence type="ECO:0000256" key="10">
    <source>
        <dbReference type="ARBA" id="ARBA00023264"/>
    </source>
</evidence>
<dbReference type="AlphaFoldDB" id="A0A366E999"/>
<dbReference type="OrthoDB" id="142078at2"/>
<dbReference type="GO" id="GO:0008654">
    <property type="term" value="P:phospholipid biosynthetic process"/>
    <property type="evidence" value="ECO:0007669"/>
    <property type="project" value="UniProtKB-KW"/>
</dbReference>
<keyword evidence="4" id="KW-0808">Transferase</keyword>
<comment type="similarity">
    <text evidence="2">Belongs to the diacylglycerol/lipid kinase family.</text>
</comment>
<dbReference type="EMBL" id="QNRI01000006">
    <property type="protein sequence ID" value="RBO97988.1"/>
    <property type="molecule type" value="Genomic_DNA"/>
</dbReference>
<evidence type="ECO:0000259" key="11">
    <source>
        <dbReference type="PROSITE" id="PS50146"/>
    </source>
</evidence>
<gene>
    <name evidence="12" type="ORF">DES48_1067</name>
</gene>
<dbReference type="Gene3D" id="3.40.50.10330">
    <property type="entry name" value="Probable inorganic polyphosphate/atp-NAD kinase, domain 1"/>
    <property type="match status" value="1"/>
</dbReference>